<protein>
    <recommendedName>
        <fullName evidence="2">DUF8021 domain-containing protein</fullName>
    </recommendedName>
</protein>
<evidence type="ECO:0000256" key="1">
    <source>
        <dbReference type="SAM" id="SignalP"/>
    </source>
</evidence>
<name>A0A4Y7TMF2_COPMI</name>
<dbReference type="AlphaFoldDB" id="A0A4Y7TMF2"/>
<keyword evidence="1" id="KW-0732">Signal</keyword>
<feature type="chain" id="PRO_5021276784" description="DUF8021 domain-containing protein" evidence="1">
    <location>
        <begin position="19"/>
        <end position="245"/>
    </location>
</feature>
<keyword evidence="4" id="KW-1185">Reference proteome</keyword>
<reference evidence="3 4" key="1">
    <citation type="journal article" date="2019" name="Nat. Ecol. Evol.">
        <title>Megaphylogeny resolves global patterns of mushroom evolution.</title>
        <authorList>
            <person name="Varga T."/>
            <person name="Krizsan K."/>
            <person name="Foldi C."/>
            <person name="Dima B."/>
            <person name="Sanchez-Garcia M."/>
            <person name="Sanchez-Ramirez S."/>
            <person name="Szollosi G.J."/>
            <person name="Szarkandi J.G."/>
            <person name="Papp V."/>
            <person name="Albert L."/>
            <person name="Andreopoulos W."/>
            <person name="Angelini C."/>
            <person name="Antonin V."/>
            <person name="Barry K.W."/>
            <person name="Bougher N.L."/>
            <person name="Buchanan P."/>
            <person name="Buyck B."/>
            <person name="Bense V."/>
            <person name="Catcheside P."/>
            <person name="Chovatia M."/>
            <person name="Cooper J."/>
            <person name="Damon W."/>
            <person name="Desjardin D."/>
            <person name="Finy P."/>
            <person name="Geml J."/>
            <person name="Haridas S."/>
            <person name="Hughes K."/>
            <person name="Justo A."/>
            <person name="Karasinski D."/>
            <person name="Kautmanova I."/>
            <person name="Kiss B."/>
            <person name="Kocsube S."/>
            <person name="Kotiranta H."/>
            <person name="LaButti K.M."/>
            <person name="Lechner B.E."/>
            <person name="Liimatainen K."/>
            <person name="Lipzen A."/>
            <person name="Lukacs Z."/>
            <person name="Mihaltcheva S."/>
            <person name="Morgado L.N."/>
            <person name="Niskanen T."/>
            <person name="Noordeloos M.E."/>
            <person name="Ohm R.A."/>
            <person name="Ortiz-Santana B."/>
            <person name="Ovrebo C."/>
            <person name="Racz N."/>
            <person name="Riley R."/>
            <person name="Savchenko A."/>
            <person name="Shiryaev A."/>
            <person name="Soop K."/>
            <person name="Spirin V."/>
            <person name="Szebenyi C."/>
            <person name="Tomsovsky M."/>
            <person name="Tulloss R.E."/>
            <person name="Uehling J."/>
            <person name="Grigoriev I.V."/>
            <person name="Vagvolgyi C."/>
            <person name="Papp T."/>
            <person name="Martin F.M."/>
            <person name="Miettinen O."/>
            <person name="Hibbett D.S."/>
            <person name="Nagy L.G."/>
        </authorList>
    </citation>
    <scope>NUCLEOTIDE SEQUENCE [LARGE SCALE GENOMIC DNA]</scope>
    <source>
        <strain evidence="3 4">FP101781</strain>
    </source>
</reference>
<feature type="signal peptide" evidence="1">
    <location>
        <begin position="1"/>
        <end position="18"/>
    </location>
</feature>
<dbReference type="EMBL" id="QPFP01000008">
    <property type="protein sequence ID" value="TEB35141.1"/>
    <property type="molecule type" value="Genomic_DNA"/>
</dbReference>
<proteinExistence type="predicted"/>
<dbReference type="InterPro" id="IPR058334">
    <property type="entry name" value="DUF8021"/>
</dbReference>
<accession>A0A4Y7TMF2</accession>
<organism evidence="3 4">
    <name type="scientific">Coprinellus micaceus</name>
    <name type="common">Glistening ink-cap mushroom</name>
    <name type="synonym">Coprinus micaceus</name>
    <dbReference type="NCBI Taxonomy" id="71717"/>
    <lineage>
        <taxon>Eukaryota</taxon>
        <taxon>Fungi</taxon>
        <taxon>Dikarya</taxon>
        <taxon>Basidiomycota</taxon>
        <taxon>Agaricomycotina</taxon>
        <taxon>Agaricomycetes</taxon>
        <taxon>Agaricomycetidae</taxon>
        <taxon>Agaricales</taxon>
        <taxon>Agaricineae</taxon>
        <taxon>Psathyrellaceae</taxon>
        <taxon>Coprinellus</taxon>
    </lineage>
</organism>
<dbReference type="STRING" id="71717.A0A4Y7TMF2"/>
<dbReference type="OrthoDB" id="3504677at2759"/>
<sequence length="245" mass="26404">MLKSILVSLAVCLSPVFAACDYETLQAATRNYVTSQGTGAFASVAASATYTENFKTTPIQSSILSKALKIDHNRSLHDTTQCATYTEIVVTDPSHPYVIGVQMQYNADATQVTKIEAIVTDQGDWLFNATGTYNYASKENWSTIPVESRNTRAVIQAAGDAYLDLFNNKNVVASIPGNGSPNDSCNVGVPSGVALVNRRYVIDETVGAVDVFLNFGGTTGIPDSHEFRVENGKLRFVHTMSVMGN</sequence>
<evidence type="ECO:0000313" key="3">
    <source>
        <dbReference type="EMBL" id="TEB35141.1"/>
    </source>
</evidence>
<dbReference type="PROSITE" id="PS51257">
    <property type="entry name" value="PROKAR_LIPOPROTEIN"/>
    <property type="match status" value="1"/>
</dbReference>
<dbReference type="Pfam" id="PF26061">
    <property type="entry name" value="DUF8021"/>
    <property type="match status" value="1"/>
</dbReference>
<gene>
    <name evidence="3" type="ORF">FA13DRAFT_1762945</name>
</gene>
<feature type="domain" description="DUF8021" evidence="2">
    <location>
        <begin position="149"/>
        <end position="240"/>
    </location>
</feature>
<evidence type="ECO:0000313" key="4">
    <source>
        <dbReference type="Proteomes" id="UP000298030"/>
    </source>
</evidence>
<dbReference type="Proteomes" id="UP000298030">
    <property type="component" value="Unassembled WGS sequence"/>
</dbReference>
<comment type="caution">
    <text evidence="3">The sequence shown here is derived from an EMBL/GenBank/DDBJ whole genome shotgun (WGS) entry which is preliminary data.</text>
</comment>
<evidence type="ECO:0000259" key="2">
    <source>
        <dbReference type="Pfam" id="PF26061"/>
    </source>
</evidence>